<proteinExistence type="predicted"/>
<reference evidence="1 3" key="1">
    <citation type="submission" date="2021-03" db="EMBL/GenBank/DDBJ databases">
        <title>Draft genome and methylome analysis of Thiotrix fructosivoruns ATCC 49748.</title>
        <authorList>
            <person name="Fomenkov A."/>
            <person name="Grabovich M.Y."/>
            <person name="Roberts R.J."/>
        </authorList>
    </citation>
    <scope>NUCLEOTIDE SEQUENCE [LARGE SCALE GENOMIC DNA]</scope>
    <source>
        <strain evidence="1 3">ATCC 49748</strain>
    </source>
</reference>
<keyword evidence="3" id="KW-1185">Reference proteome</keyword>
<reference evidence="2" key="2">
    <citation type="submission" date="2021-04" db="EMBL/GenBank/DDBJ databases">
        <title>Complete Genome and methylome analysis of Thiothrix fructosivorans ATCC 49748.</title>
        <authorList>
            <person name="Fomenkov A."/>
            <person name="Sun L."/>
            <person name="Vincze T."/>
            <person name="Grabovich M.Y."/>
            <person name="Roberts R.J."/>
        </authorList>
    </citation>
    <scope>NUCLEOTIDE SEQUENCE</scope>
    <source>
        <strain evidence="2">ATCC 49748</strain>
    </source>
</reference>
<name>A0A8B0SL19_9GAMM</name>
<evidence type="ECO:0008006" key="4">
    <source>
        <dbReference type="Google" id="ProtNLM"/>
    </source>
</evidence>
<dbReference type="EMBL" id="CP072748">
    <property type="protein sequence ID" value="QTX11579.1"/>
    <property type="molecule type" value="Genomic_DNA"/>
</dbReference>
<dbReference type="Gene3D" id="1.10.1220.10">
    <property type="entry name" value="Met repressor-like"/>
    <property type="match status" value="1"/>
</dbReference>
<dbReference type="RefSeq" id="WP_207250711.1">
    <property type="nucleotide sequence ID" value="NZ_JAFMPM010000006.1"/>
</dbReference>
<dbReference type="EMBL" id="JAFMPM010000006">
    <property type="protein sequence ID" value="MBO0612972.1"/>
    <property type="molecule type" value="Genomic_DNA"/>
</dbReference>
<organism evidence="2">
    <name type="scientific">Thiothrix fructosivorans</name>
    <dbReference type="NCBI Taxonomy" id="111770"/>
    <lineage>
        <taxon>Bacteria</taxon>
        <taxon>Pseudomonadati</taxon>
        <taxon>Pseudomonadota</taxon>
        <taxon>Gammaproteobacteria</taxon>
        <taxon>Thiotrichales</taxon>
        <taxon>Thiotrichaceae</taxon>
        <taxon>Thiothrix</taxon>
    </lineage>
</organism>
<dbReference type="AlphaFoldDB" id="A0A8B0SL19"/>
<dbReference type="Proteomes" id="UP000664466">
    <property type="component" value="Unassembled WGS sequence"/>
</dbReference>
<evidence type="ECO:0000313" key="1">
    <source>
        <dbReference type="EMBL" id="MBO0612972.1"/>
    </source>
</evidence>
<dbReference type="InterPro" id="IPR013321">
    <property type="entry name" value="Arc_rbn_hlx_hlx"/>
</dbReference>
<dbReference type="InterPro" id="IPR010985">
    <property type="entry name" value="Ribbon_hlx_hlx"/>
</dbReference>
<gene>
    <name evidence="2" type="ORF">J1836_004290</name>
    <name evidence="1" type="ORF">J1836_08535</name>
</gene>
<sequence>MKQEPRQPASYPLRLETETRAKLEALAKANGRSLNAQIVLMLDGLLQSDSEQTTPDGLVAERIKEYVRQEMAEQQAKLESMAESIKCEFAELSALHNRVARDLEELNKSSK</sequence>
<protein>
    <recommendedName>
        <fullName evidence="4">Arc-like DNA binding domain-containing protein</fullName>
    </recommendedName>
</protein>
<dbReference type="GO" id="GO:0006355">
    <property type="term" value="P:regulation of DNA-templated transcription"/>
    <property type="evidence" value="ECO:0007669"/>
    <property type="project" value="InterPro"/>
</dbReference>
<evidence type="ECO:0000313" key="2">
    <source>
        <dbReference type="EMBL" id="QTX11579.1"/>
    </source>
</evidence>
<accession>A0A8B0SL19</accession>
<dbReference type="SUPFAM" id="SSF47598">
    <property type="entry name" value="Ribbon-helix-helix"/>
    <property type="match status" value="1"/>
</dbReference>
<evidence type="ECO:0000313" key="3">
    <source>
        <dbReference type="Proteomes" id="UP000664466"/>
    </source>
</evidence>